<name>A0A1I4W0E8_9HYPH</name>
<sequence>MPFRTRKPLVVTAISAAVWAMVSLVLTTGSQAGTPEDDYLSARKVQTEIVRQAEAAQTSEAELTRLEQAGRQELERRLLAVFGHGVLPTDKGEPVFEPETLYEEEIGFGSVDGLRFSVEEGQATYFYSTDGIVKAWAERRSDDSELAQALESGIPGIIKSETFMSNAVTTDAAAVDFLDLPVKTDAGVAARAFAGLLVQDAPAMPPDTLFLAVSKRGIVVAVAAQPKTVVKDPEECAAAKEDYDSPNKYTDCVSDALKASPQYSALAKEAQGLVDAVVSRLP</sequence>
<evidence type="ECO:0000256" key="1">
    <source>
        <dbReference type="SAM" id="SignalP"/>
    </source>
</evidence>
<evidence type="ECO:0000313" key="3">
    <source>
        <dbReference type="Proteomes" id="UP000233491"/>
    </source>
</evidence>
<accession>A0A1I4W0E8</accession>
<organism evidence="2 3">
    <name type="scientific">Pleomorphomonas diazotrophica</name>
    <dbReference type="NCBI Taxonomy" id="1166257"/>
    <lineage>
        <taxon>Bacteria</taxon>
        <taxon>Pseudomonadati</taxon>
        <taxon>Pseudomonadota</taxon>
        <taxon>Alphaproteobacteria</taxon>
        <taxon>Hyphomicrobiales</taxon>
        <taxon>Pleomorphomonadaceae</taxon>
        <taxon>Pleomorphomonas</taxon>
    </lineage>
</organism>
<dbReference type="AlphaFoldDB" id="A0A1I4W0E8"/>
<feature type="signal peptide" evidence="1">
    <location>
        <begin position="1"/>
        <end position="32"/>
    </location>
</feature>
<keyword evidence="1" id="KW-0732">Signal</keyword>
<feature type="chain" id="PRO_5015065844" evidence="1">
    <location>
        <begin position="33"/>
        <end position="282"/>
    </location>
</feature>
<comment type="caution">
    <text evidence="2">The sequence shown here is derived from an EMBL/GenBank/DDBJ whole genome shotgun (WGS) entry which is preliminary data.</text>
</comment>
<protein>
    <submittedName>
        <fullName evidence="2">Uncharacterized protein</fullName>
    </submittedName>
</protein>
<reference evidence="2 3" key="1">
    <citation type="submission" date="2017-12" db="EMBL/GenBank/DDBJ databases">
        <title>Anaerobic carbon monoxide metabolism by Pleomorphomonas carboxyditropha sp. nov., a new mesophilic hydrogenogenic carboxidotroph.</title>
        <authorList>
            <person name="Esquivel-Elizondo S."/>
            <person name="Krajmalnik-Brown R."/>
        </authorList>
    </citation>
    <scope>NUCLEOTIDE SEQUENCE [LARGE SCALE GENOMIC DNA]</scope>
    <source>
        <strain evidence="2 3">R5-392</strain>
    </source>
</reference>
<keyword evidence="3" id="KW-1185">Reference proteome</keyword>
<gene>
    <name evidence="2" type="ORF">CXZ10_15805</name>
</gene>
<dbReference type="OrthoDB" id="1438074at2"/>
<dbReference type="RefSeq" id="WP_101290327.1">
    <property type="nucleotide sequence ID" value="NZ_FOUQ01000014.1"/>
</dbReference>
<dbReference type="Proteomes" id="UP000233491">
    <property type="component" value="Unassembled WGS sequence"/>
</dbReference>
<evidence type="ECO:0000313" key="2">
    <source>
        <dbReference type="EMBL" id="PKR88259.1"/>
    </source>
</evidence>
<dbReference type="EMBL" id="PJNW01000013">
    <property type="protein sequence ID" value="PKR88259.1"/>
    <property type="molecule type" value="Genomic_DNA"/>
</dbReference>
<proteinExistence type="predicted"/>